<feature type="signal peptide" evidence="1">
    <location>
        <begin position="1"/>
        <end position="22"/>
    </location>
</feature>
<dbReference type="SUPFAM" id="SSF50685">
    <property type="entry name" value="Barwin-like endoglucanases"/>
    <property type="match status" value="1"/>
</dbReference>
<evidence type="ECO:0000313" key="5">
    <source>
        <dbReference type="Proteomes" id="UP000281170"/>
    </source>
</evidence>
<name>A0A0W0R266_9GAMM</name>
<evidence type="ECO:0000256" key="1">
    <source>
        <dbReference type="SAM" id="SignalP"/>
    </source>
</evidence>
<dbReference type="EMBL" id="LR134422">
    <property type="protein sequence ID" value="VEH85413.1"/>
    <property type="molecule type" value="Genomic_DNA"/>
</dbReference>
<dbReference type="STRING" id="45056.Lade_1590"/>
<accession>A0A0W0R266</accession>
<evidence type="ECO:0008006" key="6">
    <source>
        <dbReference type="Google" id="ProtNLM"/>
    </source>
</evidence>
<dbReference type="AlphaFoldDB" id="A0A0W0R266"/>
<keyword evidence="4" id="KW-1185">Reference proteome</keyword>
<dbReference type="KEGG" id="ladl:NCTC12735_01043"/>
<dbReference type="InterPro" id="IPR036908">
    <property type="entry name" value="RlpA-like_sf"/>
</dbReference>
<dbReference type="RefSeq" id="WP_407637811.1">
    <property type="nucleotide sequence ID" value="NZ_CAAAHS010000009.1"/>
</dbReference>
<evidence type="ECO:0000313" key="4">
    <source>
        <dbReference type="Proteomes" id="UP000054859"/>
    </source>
</evidence>
<sequence length="362" mass="41272">MFVKKIILLLCLYSILQASAIAAPNFVKKSPHFNSTFLSDPAALCQTAKNTREYLDKGSAYDPQVIHSGKILPISLHDLKATLDFICLHKDQLKDPDFIKEHFDFIQWRPDLVQAKLFSKNKPLVKNIPSDRILMTRYYVHSAKGSLIPSKKFPYALYGIPADEKDYSIEEANKKPGLLRFQYGKQAILKGALQGEAVKPLVYLQREDLEAALLQGTIVVDTGEDKKIYNVSRVNNIAYDRKKSPYEQERYWYFKEVNSIKGYGKDAEYKISVYPEVTFAADLEQFGLGKILLIQFNDNKGKSLSRIGIFADTGGAFAKNLYQIDFLSGVYPSKEICYKTWRGTPDYVSAYFMVLKKKYIKA</sequence>
<evidence type="ECO:0000313" key="3">
    <source>
        <dbReference type="EMBL" id="VEH85413.1"/>
    </source>
</evidence>
<proteinExistence type="predicted"/>
<dbReference type="Proteomes" id="UP000281170">
    <property type="component" value="Plasmid 13"/>
</dbReference>
<keyword evidence="3" id="KW-0614">Plasmid</keyword>
<gene>
    <name evidence="2" type="ORF">Lade_1590</name>
    <name evidence="3" type="ORF">NCTC12735_01043</name>
</gene>
<dbReference type="PATRIC" id="fig|45056.6.peg.1641"/>
<keyword evidence="1" id="KW-0732">Signal</keyword>
<dbReference type="EMBL" id="LNKA01000010">
    <property type="protein sequence ID" value="KTC65067.1"/>
    <property type="molecule type" value="Genomic_DNA"/>
</dbReference>
<organism evidence="2 4">
    <name type="scientific">Legionella adelaidensis</name>
    <dbReference type="NCBI Taxonomy" id="45056"/>
    <lineage>
        <taxon>Bacteria</taxon>
        <taxon>Pseudomonadati</taxon>
        <taxon>Pseudomonadota</taxon>
        <taxon>Gammaproteobacteria</taxon>
        <taxon>Legionellales</taxon>
        <taxon>Legionellaceae</taxon>
        <taxon>Legionella</taxon>
    </lineage>
</organism>
<reference evidence="2 4" key="1">
    <citation type="submission" date="2015-11" db="EMBL/GenBank/DDBJ databases">
        <title>Identification of large and diverse effector repertoires of 38 Legionella species.</title>
        <authorList>
            <person name="Burstein D."/>
            <person name="Amaro F."/>
            <person name="Zusman T."/>
            <person name="Lifshitz Z."/>
            <person name="Cohen O."/>
            <person name="Gilbert J.A."/>
            <person name="Pupko T."/>
            <person name="Shuman H.A."/>
            <person name="Segal G."/>
        </authorList>
    </citation>
    <scope>NUCLEOTIDE SEQUENCE [LARGE SCALE GENOMIC DNA]</scope>
    <source>
        <strain evidence="2 4">1762-AUS-E</strain>
    </source>
</reference>
<dbReference type="Proteomes" id="UP000054859">
    <property type="component" value="Unassembled WGS sequence"/>
</dbReference>
<feature type="chain" id="PRO_5036002934" description="Lytic transglycosylase MltA domain-containing protein" evidence="1">
    <location>
        <begin position="23"/>
        <end position="362"/>
    </location>
</feature>
<evidence type="ECO:0000313" key="2">
    <source>
        <dbReference type="EMBL" id="KTC65067.1"/>
    </source>
</evidence>
<reference evidence="3 5" key="2">
    <citation type="submission" date="2018-12" db="EMBL/GenBank/DDBJ databases">
        <authorList>
            <consortium name="Pathogen Informatics"/>
        </authorList>
    </citation>
    <scope>NUCLEOTIDE SEQUENCE [LARGE SCALE GENOMIC DNA]</scope>
    <source>
        <strain evidence="3 5">NCTC12735</strain>
        <plasmid evidence="5">13</plasmid>
    </source>
</reference>
<geneLocation type="plasmid" evidence="3 5">
    <name>13</name>
</geneLocation>
<protein>
    <recommendedName>
        <fullName evidence="6">Lytic transglycosylase MltA domain-containing protein</fullName>
    </recommendedName>
</protein>